<name>A0AAF0UHU8_SOLVR</name>
<evidence type="ECO:0000256" key="1">
    <source>
        <dbReference type="SAM" id="MobiDB-lite"/>
    </source>
</evidence>
<keyword evidence="3" id="KW-1185">Reference proteome</keyword>
<dbReference type="AlphaFoldDB" id="A0AAF0UHU8"/>
<evidence type="ECO:0000313" key="3">
    <source>
        <dbReference type="Proteomes" id="UP001234989"/>
    </source>
</evidence>
<dbReference type="Proteomes" id="UP001234989">
    <property type="component" value="Chromosome 9"/>
</dbReference>
<organism evidence="2 3">
    <name type="scientific">Solanum verrucosum</name>
    <dbReference type="NCBI Taxonomy" id="315347"/>
    <lineage>
        <taxon>Eukaryota</taxon>
        <taxon>Viridiplantae</taxon>
        <taxon>Streptophyta</taxon>
        <taxon>Embryophyta</taxon>
        <taxon>Tracheophyta</taxon>
        <taxon>Spermatophyta</taxon>
        <taxon>Magnoliopsida</taxon>
        <taxon>eudicotyledons</taxon>
        <taxon>Gunneridae</taxon>
        <taxon>Pentapetalae</taxon>
        <taxon>asterids</taxon>
        <taxon>lamiids</taxon>
        <taxon>Solanales</taxon>
        <taxon>Solanaceae</taxon>
        <taxon>Solanoideae</taxon>
        <taxon>Solaneae</taxon>
        <taxon>Solanum</taxon>
    </lineage>
</organism>
<protein>
    <submittedName>
        <fullName evidence="2">Uncharacterized protein</fullName>
    </submittedName>
</protein>
<gene>
    <name evidence="2" type="ORF">MTR67_039390</name>
</gene>
<feature type="region of interest" description="Disordered" evidence="1">
    <location>
        <begin position="97"/>
        <end position="123"/>
    </location>
</feature>
<evidence type="ECO:0000313" key="2">
    <source>
        <dbReference type="EMBL" id="WMV46005.1"/>
    </source>
</evidence>
<proteinExistence type="predicted"/>
<dbReference type="EMBL" id="CP133620">
    <property type="protein sequence ID" value="WMV46005.1"/>
    <property type="molecule type" value="Genomic_DNA"/>
</dbReference>
<sequence length="123" mass="13786">MHKKDLHVTIMCQDKVINRFLVDEGSGLNIFPLLTLKKLNFNSGNDVKWITSRPFTRSQAQDLQQMQGIFMKMKVIEMVLTTSKEFHALKITEEVPFGEQGPLGASPNGLDDGPSLPNVTERG</sequence>
<accession>A0AAF0UHU8</accession>
<reference evidence="2" key="1">
    <citation type="submission" date="2023-08" db="EMBL/GenBank/DDBJ databases">
        <title>A de novo genome assembly of Solanum verrucosum Schlechtendal, a Mexican diploid species geographically isolated from the other diploid A-genome species in potato relatives.</title>
        <authorList>
            <person name="Hosaka K."/>
        </authorList>
    </citation>
    <scope>NUCLEOTIDE SEQUENCE</scope>
    <source>
        <tissue evidence="2">Young leaves</tissue>
    </source>
</reference>